<organism evidence="16 17">
    <name type="scientific">Cellulomonas cellasea DSM 20118</name>
    <dbReference type="NCBI Taxonomy" id="1408250"/>
    <lineage>
        <taxon>Bacteria</taxon>
        <taxon>Bacillati</taxon>
        <taxon>Actinomycetota</taxon>
        <taxon>Actinomycetes</taxon>
        <taxon>Micrococcales</taxon>
        <taxon>Cellulomonadaceae</taxon>
        <taxon>Cellulomonas</taxon>
    </lineage>
</organism>
<evidence type="ECO:0000259" key="15">
    <source>
        <dbReference type="Pfam" id="PF00137"/>
    </source>
</evidence>
<dbReference type="AlphaFoldDB" id="A0A0A0BBJ0"/>
<proteinExistence type="inferred from homology"/>
<sequence>MALAETTTVLAEVTGNVATIGYGLAVIGPGIGLGILIGKTIEGIARQPEVAGQLRTTMFIGIGFVEVLGLLGLITGFLY</sequence>
<dbReference type="RefSeq" id="WP_034627996.1">
    <property type="nucleotide sequence ID" value="NZ_AXNT01000038.1"/>
</dbReference>
<dbReference type="InterPro" id="IPR005953">
    <property type="entry name" value="ATP_synth_csu_bac/chlpt"/>
</dbReference>
<keyword evidence="9 14" id="KW-0406">Ion transport</keyword>
<evidence type="ECO:0000313" key="17">
    <source>
        <dbReference type="Proteomes" id="UP000029833"/>
    </source>
</evidence>
<feature type="domain" description="V-ATPase proteolipid subunit C-like" evidence="15">
    <location>
        <begin position="18"/>
        <end position="78"/>
    </location>
</feature>
<dbReference type="SUPFAM" id="SSF81333">
    <property type="entry name" value="F1F0 ATP synthase subunit C"/>
    <property type="match status" value="1"/>
</dbReference>
<dbReference type="GO" id="GO:0033177">
    <property type="term" value="C:proton-transporting two-sector ATPase complex, proton-transporting domain"/>
    <property type="evidence" value="ECO:0007669"/>
    <property type="project" value="InterPro"/>
</dbReference>
<comment type="caution">
    <text evidence="16">The sequence shown here is derived from an EMBL/GenBank/DDBJ whole genome shotgun (WGS) entry which is preliminary data.</text>
</comment>
<keyword evidence="5 14" id="KW-0138">CF(0)</keyword>
<protein>
    <recommendedName>
        <fullName evidence="14">ATP synthase subunit c</fullName>
    </recommendedName>
    <alternativeName>
        <fullName evidence="14">ATP synthase F(0) sector subunit c</fullName>
    </alternativeName>
    <alternativeName>
        <fullName evidence="14">F-type ATPase subunit c</fullName>
        <shortName evidence="14">F-ATPase subunit c</shortName>
    </alternativeName>
    <alternativeName>
        <fullName evidence="14">Lipid-binding protein</fullName>
    </alternativeName>
</protein>
<dbReference type="STRING" id="1408250.Q760_11795"/>
<feature type="transmembrane region" description="Helical" evidence="14">
    <location>
        <begin position="59"/>
        <end position="78"/>
    </location>
</feature>
<evidence type="ECO:0000256" key="7">
    <source>
        <dbReference type="ARBA" id="ARBA00022781"/>
    </source>
</evidence>
<dbReference type="InterPro" id="IPR020537">
    <property type="entry name" value="ATP_synth_F0_csu_DDCD_BS"/>
</dbReference>
<dbReference type="Pfam" id="PF00137">
    <property type="entry name" value="ATP-synt_C"/>
    <property type="match status" value="1"/>
</dbReference>
<dbReference type="GO" id="GO:0045259">
    <property type="term" value="C:proton-transporting ATP synthase complex"/>
    <property type="evidence" value="ECO:0007669"/>
    <property type="project" value="UniProtKB-KW"/>
</dbReference>
<gene>
    <name evidence="14" type="primary">atpE</name>
    <name evidence="16" type="ORF">Q760_11795</name>
</gene>
<dbReference type="GO" id="GO:0046933">
    <property type="term" value="F:proton-transporting ATP synthase activity, rotational mechanism"/>
    <property type="evidence" value="ECO:0007669"/>
    <property type="project" value="UniProtKB-UniRule"/>
</dbReference>
<comment type="function">
    <text evidence="13 14">F(1)F(0) ATP synthase produces ATP from ADP in the presence of a proton or sodium gradient. F-type ATPases consist of two structural domains, F(1) containing the extramembraneous catalytic core and F(0) containing the membrane proton channel, linked together by a central stalk and a peripheral stalk. During catalysis, ATP synthesis in the catalytic domain of F(1) is coupled via a rotary mechanism of the central stalk subunits to proton translocation.</text>
</comment>
<dbReference type="HAMAP" id="MF_01396">
    <property type="entry name" value="ATP_synth_c_bact"/>
    <property type="match status" value="1"/>
</dbReference>
<dbReference type="CDD" id="cd18121">
    <property type="entry name" value="ATP-synt_Fo_c"/>
    <property type="match status" value="1"/>
</dbReference>
<evidence type="ECO:0000256" key="11">
    <source>
        <dbReference type="ARBA" id="ARBA00023136"/>
    </source>
</evidence>
<keyword evidence="6 14" id="KW-0812">Transmembrane</keyword>
<evidence type="ECO:0000313" key="16">
    <source>
        <dbReference type="EMBL" id="KGM02701.1"/>
    </source>
</evidence>
<dbReference type="InterPro" id="IPR035921">
    <property type="entry name" value="F/V-ATP_Csub_sf"/>
</dbReference>
<dbReference type="PRINTS" id="PR00124">
    <property type="entry name" value="ATPASEC"/>
</dbReference>
<dbReference type="OrthoDB" id="3183855at2"/>
<dbReference type="InterPro" id="IPR000454">
    <property type="entry name" value="ATP_synth_F0_csu"/>
</dbReference>
<evidence type="ECO:0000256" key="4">
    <source>
        <dbReference type="ARBA" id="ARBA00022475"/>
    </source>
</evidence>
<evidence type="ECO:0000256" key="9">
    <source>
        <dbReference type="ARBA" id="ARBA00023065"/>
    </source>
</evidence>
<dbReference type="FunFam" id="1.20.20.10:FF:000002">
    <property type="entry name" value="ATP synthase subunit c"/>
    <property type="match status" value="1"/>
</dbReference>
<keyword evidence="10 14" id="KW-0446">Lipid-binding</keyword>
<evidence type="ECO:0000256" key="14">
    <source>
        <dbReference type="HAMAP-Rule" id="MF_01396"/>
    </source>
</evidence>
<dbReference type="GO" id="GO:0008289">
    <property type="term" value="F:lipid binding"/>
    <property type="evidence" value="ECO:0007669"/>
    <property type="project" value="UniProtKB-KW"/>
</dbReference>
<accession>A0A0A0BBJ0</accession>
<evidence type="ECO:0000256" key="5">
    <source>
        <dbReference type="ARBA" id="ARBA00022547"/>
    </source>
</evidence>
<comment type="similarity">
    <text evidence="2 14">Belongs to the ATPase C chain family.</text>
</comment>
<dbReference type="InterPro" id="IPR002379">
    <property type="entry name" value="ATPase_proteolipid_c-like_dom"/>
</dbReference>
<comment type="subcellular location">
    <subcellularLocation>
        <location evidence="1 14">Cell membrane</location>
        <topology evidence="1 14">Multi-pass membrane protein</topology>
    </subcellularLocation>
</comment>
<comment type="function">
    <text evidence="14">Key component of the F(0) channel; it plays a direct role in translocation across the membrane. A homomeric c-ring of between 10-14 subunits forms the central stalk rotor element with the F(1) delta and epsilon subunits.</text>
</comment>
<keyword evidence="8 14" id="KW-1133">Transmembrane helix</keyword>
<keyword evidence="3 14" id="KW-0813">Transport</keyword>
<dbReference type="PANTHER" id="PTHR10031">
    <property type="entry name" value="ATP SYNTHASE LIPID-BINDING PROTEIN, MITOCHONDRIAL"/>
    <property type="match status" value="1"/>
</dbReference>
<evidence type="ECO:0000256" key="2">
    <source>
        <dbReference type="ARBA" id="ARBA00006704"/>
    </source>
</evidence>
<dbReference type="PROSITE" id="PS00605">
    <property type="entry name" value="ATPASE_C"/>
    <property type="match status" value="1"/>
</dbReference>
<dbReference type="Gene3D" id="1.20.20.10">
    <property type="entry name" value="F1F0 ATP synthase subunit C"/>
    <property type="match status" value="1"/>
</dbReference>
<dbReference type="NCBIfam" id="TIGR01260">
    <property type="entry name" value="ATP_synt_c"/>
    <property type="match status" value="1"/>
</dbReference>
<dbReference type="PANTHER" id="PTHR10031:SF0">
    <property type="entry name" value="ATPASE PROTEIN 9"/>
    <property type="match status" value="1"/>
</dbReference>
<keyword evidence="12 14" id="KW-0066">ATP synthesis</keyword>
<feature type="transmembrane region" description="Helical" evidence="14">
    <location>
        <begin position="20"/>
        <end position="38"/>
    </location>
</feature>
<evidence type="ECO:0000256" key="8">
    <source>
        <dbReference type="ARBA" id="ARBA00022989"/>
    </source>
</evidence>
<dbReference type="EMBL" id="AXNT01000038">
    <property type="protein sequence ID" value="KGM02701.1"/>
    <property type="molecule type" value="Genomic_DNA"/>
</dbReference>
<dbReference type="InterPro" id="IPR038662">
    <property type="entry name" value="ATP_synth_F0_csu_sf"/>
</dbReference>
<keyword evidence="11 14" id="KW-0472">Membrane</keyword>
<reference evidence="16 17" key="1">
    <citation type="submission" date="2013-10" db="EMBL/GenBank/DDBJ databases">
        <authorList>
            <person name="Wang G."/>
            <person name="Zhuang W."/>
        </authorList>
    </citation>
    <scope>NUCLEOTIDE SEQUENCE [LARGE SCALE GENOMIC DNA]</scope>
    <source>
        <strain evidence="16 17">DSM 20118</strain>
    </source>
</reference>
<name>A0A0A0BBJ0_9CELL</name>
<keyword evidence="4 14" id="KW-1003">Cell membrane</keyword>
<feature type="site" description="Reversibly protonated during proton transport" evidence="14">
    <location>
        <position position="66"/>
    </location>
</feature>
<evidence type="ECO:0000256" key="10">
    <source>
        <dbReference type="ARBA" id="ARBA00023121"/>
    </source>
</evidence>
<keyword evidence="17" id="KW-1185">Reference proteome</keyword>
<evidence type="ECO:0000256" key="12">
    <source>
        <dbReference type="ARBA" id="ARBA00023310"/>
    </source>
</evidence>
<keyword evidence="7 14" id="KW-0375">Hydrogen ion transport</keyword>
<dbReference type="Proteomes" id="UP000029833">
    <property type="component" value="Unassembled WGS sequence"/>
</dbReference>
<evidence type="ECO:0000256" key="6">
    <source>
        <dbReference type="ARBA" id="ARBA00022692"/>
    </source>
</evidence>
<dbReference type="GO" id="GO:0005886">
    <property type="term" value="C:plasma membrane"/>
    <property type="evidence" value="ECO:0007669"/>
    <property type="project" value="UniProtKB-SubCell"/>
</dbReference>
<evidence type="ECO:0000256" key="3">
    <source>
        <dbReference type="ARBA" id="ARBA00022448"/>
    </source>
</evidence>
<evidence type="ECO:0000256" key="1">
    <source>
        <dbReference type="ARBA" id="ARBA00004651"/>
    </source>
</evidence>
<evidence type="ECO:0000256" key="13">
    <source>
        <dbReference type="ARBA" id="ARBA00025198"/>
    </source>
</evidence>